<accession>A0A8B6E307</accession>
<feature type="compositionally biased region" description="Polar residues" evidence="1">
    <location>
        <begin position="1"/>
        <end position="13"/>
    </location>
</feature>
<reference evidence="3" key="1">
    <citation type="submission" date="2018-11" db="EMBL/GenBank/DDBJ databases">
        <authorList>
            <person name="Alioto T."/>
            <person name="Alioto T."/>
        </authorList>
    </citation>
    <scope>NUCLEOTIDE SEQUENCE</scope>
</reference>
<gene>
    <name evidence="3" type="ORF">MGAL_10B063884</name>
</gene>
<evidence type="ECO:0000313" key="4">
    <source>
        <dbReference type="Proteomes" id="UP000596742"/>
    </source>
</evidence>
<evidence type="ECO:0000259" key="2">
    <source>
        <dbReference type="Pfam" id="PF18139"/>
    </source>
</evidence>
<proteinExistence type="predicted"/>
<comment type="caution">
    <text evidence="3">The sequence shown here is derived from an EMBL/GenBank/DDBJ whole genome shotgun (WGS) entry which is preliminary data.</text>
</comment>
<evidence type="ECO:0000313" key="3">
    <source>
        <dbReference type="EMBL" id="VDI27919.1"/>
    </source>
</evidence>
<organism evidence="3 4">
    <name type="scientific">Mytilus galloprovincialis</name>
    <name type="common">Mediterranean mussel</name>
    <dbReference type="NCBI Taxonomy" id="29158"/>
    <lineage>
        <taxon>Eukaryota</taxon>
        <taxon>Metazoa</taxon>
        <taxon>Spiralia</taxon>
        <taxon>Lophotrochozoa</taxon>
        <taxon>Mollusca</taxon>
        <taxon>Bivalvia</taxon>
        <taxon>Autobranchia</taxon>
        <taxon>Pteriomorphia</taxon>
        <taxon>Mytilida</taxon>
        <taxon>Mytiloidea</taxon>
        <taxon>Mytilidae</taxon>
        <taxon>Mytilinae</taxon>
        <taxon>Mytilus</taxon>
    </lineage>
</organism>
<dbReference type="Pfam" id="PF18139">
    <property type="entry name" value="LSDAT_euk"/>
    <property type="match status" value="1"/>
</dbReference>
<feature type="region of interest" description="Disordered" evidence="1">
    <location>
        <begin position="1"/>
        <end position="22"/>
    </location>
</feature>
<dbReference type="EMBL" id="UYJE01004426">
    <property type="protein sequence ID" value="VDI27919.1"/>
    <property type="molecule type" value="Genomic_DNA"/>
</dbReference>
<protein>
    <recommendedName>
        <fullName evidence="2">TRPM SLOG domain-containing protein</fullName>
    </recommendedName>
</protein>
<dbReference type="AlphaFoldDB" id="A0A8B6E307"/>
<sequence length="137" mass="15453">MTSVATRSTSHGSETPLPGQIWENGRMKECQEHVKKKGECDRLLKVTKTKQSLGNCEKEKPVAVLSIIGEAKKYLPNETIKTQLKSGLLELMNTTYIWIITEGQDTCIGQIVEEVIRENTDKSQSCCFHKDDIVRDI</sequence>
<dbReference type="InterPro" id="IPR041491">
    <property type="entry name" value="TRPM_SLOG"/>
</dbReference>
<dbReference type="Proteomes" id="UP000596742">
    <property type="component" value="Unassembled WGS sequence"/>
</dbReference>
<feature type="domain" description="TRPM SLOG" evidence="2">
    <location>
        <begin position="57"/>
        <end position="124"/>
    </location>
</feature>
<evidence type="ECO:0000256" key="1">
    <source>
        <dbReference type="SAM" id="MobiDB-lite"/>
    </source>
</evidence>
<keyword evidence="4" id="KW-1185">Reference proteome</keyword>
<name>A0A8B6E307_MYTGA</name>